<keyword evidence="11" id="KW-1185">Reference proteome</keyword>
<dbReference type="Pfam" id="PF00484">
    <property type="entry name" value="Pro_CA"/>
    <property type="match status" value="1"/>
</dbReference>
<feature type="binding site" evidence="6">
    <location>
        <position position="155"/>
    </location>
    <ligand>
        <name>Zn(2+)</name>
        <dbReference type="ChEBI" id="CHEBI:29105"/>
    </ligand>
</feature>
<dbReference type="InterPro" id="IPR001765">
    <property type="entry name" value="Carbonic_anhydrase"/>
</dbReference>
<feature type="binding site" evidence="6">
    <location>
        <position position="97"/>
    </location>
    <ligand>
        <name>Zn(2+)</name>
        <dbReference type="ChEBI" id="CHEBI:29105"/>
    </ligand>
</feature>
<evidence type="ECO:0000313" key="11">
    <source>
        <dbReference type="Proteomes" id="UP000596661"/>
    </source>
</evidence>
<dbReference type="SUPFAM" id="SSF53056">
    <property type="entry name" value="beta-carbonic anhydrase, cab"/>
    <property type="match status" value="1"/>
</dbReference>
<organism evidence="8 10">
    <name type="scientific">Cannabis sativa</name>
    <name type="common">Hemp</name>
    <name type="synonym">Marijuana</name>
    <dbReference type="NCBI Taxonomy" id="3483"/>
    <lineage>
        <taxon>Eukaryota</taxon>
        <taxon>Viridiplantae</taxon>
        <taxon>Streptophyta</taxon>
        <taxon>Embryophyta</taxon>
        <taxon>Tracheophyta</taxon>
        <taxon>Spermatophyta</taxon>
        <taxon>Magnoliopsida</taxon>
        <taxon>eudicotyledons</taxon>
        <taxon>Gunneridae</taxon>
        <taxon>Pentapetalae</taxon>
        <taxon>rosids</taxon>
        <taxon>fabids</taxon>
        <taxon>Rosales</taxon>
        <taxon>Cannabaceae</taxon>
        <taxon>Cannabis</taxon>
    </lineage>
</organism>
<dbReference type="Proteomes" id="UP000596661">
    <property type="component" value="Chromosome 3"/>
</dbReference>
<dbReference type="GO" id="GO:0015976">
    <property type="term" value="P:carbon utilization"/>
    <property type="evidence" value="ECO:0007669"/>
    <property type="project" value="InterPro"/>
</dbReference>
<dbReference type="Proteomes" id="UP000525078">
    <property type="component" value="Unassembled WGS sequence"/>
</dbReference>
<comment type="function">
    <text evidence="7">Reversible hydration of carbon dioxide.</text>
</comment>
<evidence type="ECO:0000256" key="1">
    <source>
        <dbReference type="ARBA" id="ARBA00006217"/>
    </source>
</evidence>
<dbReference type="GO" id="GO:0004089">
    <property type="term" value="F:carbonate dehydratase activity"/>
    <property type="evidence" value="ECO:0007669"/>
    <property type="project" value="UniProtKB-UniRule"/>
</dbReference>
<dbReference type="PANTHER" id="PTHR11002:SF45">
    <property type="entry name" value="CARBONIC ANHYDRASE"/>
    <property type="match status" value="1"/>
</dbReference>
<sequence>MAEEQYSELANYEFGVKKNLVSIRNEKAESETSDDEKVICEVQKEHDDTNDCCSDPLQRIVHGFNHFLSNKFNKYPCLFNELAKTQNPKFLVFSCSDSRVSPSHFLNFQPGEAFMARNIGNLIPIYNTLKYSGVGAIIEYAVTHLEVENILVIGHSSCGGIEALMSDPVGSDFIDDWVNIAQIVKNKVKAE</sequence>
<keyword evidence="3 6" id="KW-0862">Zinc</keyword>
<dbReference type="EMBL" id="JAATIP010000184">
    <property type="protein sequence ID" value="KAF4362407.1"/>
    <property type="molecule type" value="Genomic_DNA"/>
</dbReference>
<evidence type="ECO:0000313" key="10">
    <source>
        <dbReference type="Proteomes" id="UP000525078"/>
    </source>
</evidence>
<dbReference type="OrthoDB" id="10248475at2759"/>
<keyword evidence="6" id="KW-0479">Metal-binding</keyword>
<dbReference type="InterPro" id="IPR036874">
    <property type="entry name" value="Carbonic_anhydrase_sf"/>
</dbReference>
<comment type="similarity">
    <text evidence="1 7">Belongs to the beta-class carbonic anhydrase family.</text>
</comment>
<evidence type="ECO:0000256" key="6">
    <source>
        <dbReference type="PIRSR" id="PIRSR601765-1"/>
    </source>
</evidence>
<feature type="binding site" evidence="6">
    <location>
        <position position="158"/>
    </location>
    <ligand>
        <name>Zn(2+)</name>
        <dbReference type="ChEBI" id="CHEBI:29105"/>
    </ligand>
</feature>
<reference evidence="8 10" key="2">
    <citation type="journal article" date="2020" name="bioRxiv">
        <title>Sequence and annotation of 42 cannabis genomes reveals extensive copy number variation in cannabinoid synthesis and pathogen resistance genes.</title>
        <authorList>
            <person name="Mckernan K.J."/>
            <person name="Helbert Y."/>
            <person name="Kane L.T."/>
            <person name="Ebling H."/>
            <person name="Zhang L."/>
            <person name="Liu B."/>
            <person name="Eaton Z."/>
            <person name="Mclaughlin S."/>
            <person name="Kingan S."/>
            <person name="Baybayan P."/>
            <person name="Concepcion G."/>
            <person name="Jordan M."/>
            <person name="Riva A."/>
            <person name="Barbazuk W."/>
            <person name="Harkins T."/>
        </authorList>
    </citation>
    <scope>NUCLEOTIDE SEQUENCE [LARGE SCALE GENOMIC DNA]</scope>
    <source>
        <strain evidence="10">cv. Jamaican Lion 4</strain>
        <strain evidence="8">Mother</strain>
        <tissue evidence="8">Leaf</tissue>
    </source>
</reference>
<evidence type="ECO:0000256" key="7">
    <source>
        <dbReference type="RuleBase" id="RU003956"/>
    </source>
</evidence>
<evidence type="ECO:0000256" key="5">
    <source>
        <dbReference type="ARBA" id="ARBA00048348"/>
    </source>
</evidence>
<accession>A0A7J6EVE4</accession>
<dbReference type="PROSITE" id="PS00705">
    <property type="entry name" value="PROK_CO2_ANHYDRASE_2"/>
    <property type="match status" value="1"/>
</dbReference>
<gene>
    <name evidence="8" type="ORF">F8388_012199</name>
</gene>
<dbReference type="GO" id="GO:0008270">
    <property type="term" value="F:zinc ion binding"/>
    <property type="evidence" value="ECO:0007669"/>
    <property type="project" value="UniProtKB-UniRule"/>
</dbReference>
<dbReference type="PANTHER" id="PTHR11002">
    <property type="entry name" value="CARBONIC ANHYDRASE"/>
    <property type="match status" value="1"/>
</dbReference>
<evidence type="ECO:0000313" key="9">
    <source>
        <dbReference type="EnsemblPlants" id="cds.evm.model.03.332"/>
    </source>
</evidence>
<name>A0A7J6EVE4_CANSA</name>
<dbReference type="Gramene" id="evm.model.03.332">
    <property type="protein sequence ID" value="cds.evm.model.03.332"/>
    <property type="gene ID" value="evm.TU.03.332"/>
</dbReference>
<dbReference type="PROSITE" id="PS00704">
    <property type="entry name" value="PROK_CO2_ANHYDRASE_1"/>
    <property type="match status" value="1"/>
</dbReference>
<proteinExistence type="inferred from homology"/>
<evidence type="ECO:0000256" key="4">
    <source>
        <dbReference type="ARBA" id="ARBA00023239"/>
    </source>
</evidence>
<dbReference type="AlphaFoldDB" id="A0A7J6EVE4"/>
<protein>
    <recommendedName>
        <fullName evidence="2 7">Carbonic anhydrase</fullName>
        <ecNumber evidence="2 7">4.2.1.1</ecNumber>
    </recommendedName>
    <alternativeName>
        <fullName evidence="7">Carbonate dehydratase</fullName>
    </alternativeName>
</protein>
<dbReference type="InterPro" id="IPR015892">
    <property type="entry name" value="Carbonic_anhydrase_CS"/>
</dbReference>
<dbReference type="EnsemblPlants" id="evm.model.03.332">
    <property type="protein sequence ID" value="cds.evm.model.03.332"/>
    <property type="gene ID" value="evm.TU.03.332"/>
</dbReference>
<dbReference type="SMART" id="SM00947">
    <property type="entry name" value="Pro_CA"/>
    <property type="match status" value="1"/>
</dbReference>
<feature type="binding site" evidence="6">
    <location>
        <position position="95"/>
    </location>
    <ligand>
        <name>Zn(2+)</name>
        <dbReference type="ChEBI" id="CHEBI:29105"/>
    </ligand>
</feature>
<evidence type="ECO:0000256" key="2">
    <source>
        <dbReference type="ARBA" id="ARBA00012925"/>
    </source>
</evidence>
<evidence type="ECO:0000256" key="3">
    <source>
        <dbReference type="ARBA" id="ARBA00022833"/>
    </source>
</evidence>
<comment type="catalytic activity">
    <reaction evidence="5 7">
        <text>hydrogencarbonate + H(+) = CO2 + H2O</text>
        <dbReference type="Rhea" id="RHEA:10748"/>
        <dbReference type="ChEBI" id="CHEBI:15377"/>
        <dbReference type="ChEBI" id="CHEBI:15378"/>
        <dbReference type="ChEBI" id="CHEBI:16526"/>
        <dbReference type="ChEBI" id="CHEBI:17544"/>
        <dbReference type="EC" id="4.2.1.1"/>
    </reaction>
</comment>
<comment type="cofactor">
    <cofactor evidence="6">
        <name>Zn(2+)</name>
        <dbReference type="ChEBI" id="CHEBI:29105"/>
    </cofactor>
    <text evidence="6">Binds 1 zinc ion per subunit.</text>
</comment>
<accession>A0A803P8L2</accession>
<dbReference type="EC" id="4.2.1.1" evidence="2 7"/>
<dbReference type="EMBL" id="UZAU01000251">
    <property type="status" value="NOT_ANNOTATED_CDS"/>
    <property type="molecule type" value="Genomic_DNA"/>
</dbReference>
<reference evidence="9" key="3">
    <citation type="submission" date="2021-03" db="UniProtKB">
        <authorList>
            <consortium name="EnsemblPlants"/>
        </authorList>
    </citation>
    <scope>IDENTIFICATION</scope>
</reference>
<keyword evidence="4 7" id="KW-0456">Lyase</keyword>
<dbReference type="Gene3D" id="3.40.1050.10">
    <property type="entry name" value="Carbonic anhydrase"/>
    <property type="match status" value="1"/>
</dbReference>
<reference evidence="9 11" key="1">
    <citation type="submission" date="2018-11" db="EMBL/GenBank/DDBJ databases">
        <authorList>
            <person name="Grassa J C."/>
        </authorList>
    </citation>
    <scope>NUCLEOTIDE SEQUENCE [LARGE SCALE GENOMIC DNA]</scope>
</reference>
<evidence type="ECO:0000313" key="8">
    <source>
        <dbReference type="EMBL" id="KAF4362407.1"/>
    </source>
</evidence>